<keyword evidence="2" id="KW-1185">Reference proteome</keyword>
<organism evidence="1 2">
    <name type="scientific">Phenylobacterium terrae</name>
    <dbReference type="NCBI Taxonomy" id="2665495"/>
    <lineage>
        <taxon>Bacteria</taxon>
        <taxon>Pseudomonadati</taxon>
        <taxon>Pseudomonadota</taxon>
        <taxon>Alphaproteobacteria</taxon>
        <taxon>Caulobacterales</taxon>
        <taxon>Caulobacteraceae</taxon>
        <taxon>Phenylobacterium</taxon>
    </lineage>
</organism>
<reference evidence="2" key="1">
    <citation type="journal article" date="2019" name="Int. J. Syst. Evol. Microbiol.">
        <title>The Global Catalogue of Microorganisms (GCM) 10K type strain sequencing project: providing services to taxonomists for standard genome sequencing and annotation.</title>
        <authorList>
            <consortium name="The Broad Institute Genomics Platform"/>
            <consortium name="The Broad Institute Genome Sequencing Center for Infectious Disease"/>
            <person name="Wu L."/>
            <person name="Ma J."/>
        </authorList>
    </citation>
    <scope>NUCLEOTIDE SEQUENCE [LARGE SCALE GENOMIC DNA]</scope>
    <source>
        <strain evidence="2">DFY28</strain>
    </source>
</reference>
<dbReference type="EMBL" id="JBHUEY010000001">
    <property type="protein sequence ID" value="MFD1782377.1"/>
    <property type="molecule type" value="Genomic_DNA"/>
</dbReference>
<evidence type="ECO:0000313" key="2">
    <source>
        <dbReference type="Proteomes" id="UP001597237"/>
    </source>
</evidence>
<evidence type="ECO:0000313" key="1">
    <source>
        <dbReference type="EMBL" id="MFD1782377.1"/>
    </source>
</evidence>
<comment type="caution">
    <text evidence="1">The sequence shown here is derived from an EMBL/GenBank/DDBJ whole genome shotgun (WGS) entry which is preliminary data.</text>
</comment>
<name>A0ABW4MXP9_9CAUL</name>
<dbReference type="Proteomes" id="UP001597237">
    <property type="component" value="Unassembled WGS sequence"/>
</dbReference>
<accession>A0ABW4MXP9</accession>
<proteinExistence type="predicted"/>
<gene>
    <name evidence="1" type="ORF">ACFSC0_03140</name>
</gene>
<dbReference type="RefSeq" id="WP_377280566.1">
    <property type="nucleotide sequence ID" value="NZ_JBHRSI010000001.1"/>
</dbReference>
<sequence length="68" mass="7448">MSQSTIERAYALARSGQCQDFARLQQRLKADGCRAVDALLASRSIRGHLEAICAASFKAPSEQHQEAE</sequence>
<protein>
    <submittedName>
        <fullName evidence="1">Uncharacterized protein</fullName>
    </submittedName>
</protein>